<dbReference type="PANTHER" id="PTHR33264:SF51">
    <property type="match status" value="1"/>
</dbReference>
<dbReference type="RefSeq" id="XP_071912819.1">
    <property type="nucleotide sequence ID" value="XM_072056718.1"/>
</dbReference>
<name>A0ABM4UZX8_COFAR</name>
<feature type="region of interest" description="Disordered" evidence="1">
    <location>
        <begin position="100"/>
        <end position="138"/>
    </location>
</feature>
<organism evidence="2 3">
    <name type="scientific">Coffea arabica</name>
    <name type="common">Arabian coffee</name>
    <dbReference type="NCBI Taxonomy" id="13443"/>
    <lineage>
        <taxon>Eukaryota</taxon>
        <taxon>Viridiplantae</taxon>
        <taxon>Streptophyta</taxon>
        <taxon>Embryophyta</taxon>
        <taxon>Tracheophyta</taxon>
        <taxon>Spermatophyta</taxon>
        <taxon>Magnoliopsida</taxon>
        <taxon>eudicotyledons</taxon>
        <taxon>Gunneridae</taxon>
        <taxon>Pentapetalae</taxon>
        <taxon>asterids</taxon>
        <taxon>lamiids</taxon>
        <taxon>Gentianales</taxon>
        <taxon>Rubiaceae</taxon>
        <taxon>Ixoroideae</taxon>
        <taxon>Gardenieae complex</taxon>
        <taxon>Bertiereae - Coffeeae clade</taxon>
        <taxon>Coffeeae</taxon>
        <taxon>Coffea</taxon>
    </lineage>
</organism>
<keyword evidence="2" id="KW-1185">Reference proteome</keyword>
<accession>A0ABM4UZX8</accession>
<reference evidence="3" key="2">
    <citation type="submission" date="2025-08" db="UniProtKB">
        <authorList>
            <consortium name="RefSeq"/>
        </authorList>
    </citation>
    <scope>IDENTIFICATION</scope>
    <source>
        <tissue evidence="3">Leaves</tissue>
    </source>
</reference>
<sequence>MATATTMAQHVMIESPTMNRRQPLLPGGSAAAAAATAAVKDERECPSGRTIGEVAGVTTAECAAVCCCCPCAVMHLLILAVYKVPKGLCKKAWKKNKRKRLLKKKKKNLEENKSGPNGTHHHDDDESSSDDYDDNQKGVGVMDAVDLDSEMWDRFYGAGFWRSHSQRED</sequence>
<protein>
    <submittedName>
        <fullName evidence="3">Uncharacterized protein</fullName>
    </submittedName>
</protein>
<dbReference type="PANTHER" id="PTHR33264">
    <property type="entry name" value="EXPRESSED PROTEIN"/>
    <property type="match status" value="1"/>
</dbReference>
<evidence type="ECO:0000256" key="1">
    <source>
        <dbReference type="SAM" id="MobiDB-lite"/>
    </source>
</evidence>
<dbReference type="Proteomes" id="UP001652660">
    <property type="component" value="Chromosome 1e"/>
</dbReference>
<proteinExistence type="predicted"/>
<evidence type="ECO:0000313" key="3">
    <source>
        <dbReference type="RefSeq" id="XP_071912819.1"/>
    </source>
</evidence>
<evidence type="ECO:0000313" key="2">
    <source>
        <dbReference type="Proteomes" id="UP001652660"/>
    </source>
</evidence>
<dbReference type="GeneID" id="140010204"/>
<reference evidence="2" key="1">
    <citation type="journal article" date="2025" name="Foods">
        <title>Unveiling the Microbial Signatures of Arabica Coffee Cherries: Insights into Ripeness Specific Diversity, Functional Traits, and Implications for Quality and Safety.</title>
        <authorList>
            <consortium name="RefSeq"/>
            <person name="Tenea G.N."/>
            <person name="Cifuentes V."/>
            <person name="Reyes P."/>
            <person name="Cevallos-Vallejos M."/>
        </authorList>
    </citation>
    <scope>NUCLEOTIDE SEQUENCE [LARGE SCALE GENOMIC DNA]</scope>
</reference>
<gene>
    <name evidence="3" type="primary">LOC140010204</name>
</gene>